<organism evidence="3 4">
    <name type="scientific">Heligmosomoides polygyrus</name>
    <name type="common">Parasitic roundworm</name>
    <dbReference type="NCBI Taxonomy" id="6339"/>
    <lineage>
        <taxon>Eukaryota</taxon>
        <taxon>Metazoa</taxon>
        <taxon>Ecdysozoa</taxon>
        <taxon>Nematoda</taxon>
        <taxon>Chromadorea</taxon>
        <taxon>Rhabditida</taxon>
        <taxon>Rhabditina</taxon>
        <taxon>Rhabditomorpha</taxon>
        <taxon>Strongyloidea</taxon>
        <taxon>Heligmosomidae</taxon>
        <taxon>Heligmosomoides</taxon>
    </lineage>
</organism>
<reference evidence="2 3" key="1">
    <citation type="submission" date="2018-11" db="EMBL/GenBank/DDBJ databases">
        <authorList>
            <consortium name="Pathogen Informatics"/>
        </authorList>
    </citation>
    <scope>NUCLEOTIDE SEQUENCE [LARGE SCALE GENOMIC DNA]</scope>
</reference>
<name>A0A183FCG1_HELPZ</name>
<keyword evidence="1" id="KW-0594">Phospholipid biosynthesis</keyword>
<sequence>MVVNVSQLTELNTFFLKHVFAVDTKHSVVFWRIILIALISAPSIRQFYIYATDPLVKRLGMQCWVYCAVTALEAAICVKFGRHMFPNLPIYPIIAWIGFLVRSPVFCSLFNSFCSISFSKSCTGR</sequence>
<accession>A0A3P7WIE2</accession>
<reference evidence="4" key="2">
    <citation type="submission" date="2019-09" db="UniProtKB">
        <authorList>
            <consortium name="WormBaseParasite"/>
        </authorList>
    </citation>
    <scope>IDENTIFICATION</scope>
</reference>
<proteinExistence type="inferred from homology"/>
<feature type="transmembrane region" description="Helical" evidence="1">
    <location>
        <begin position="29"/>
        <end position="51"/>
    </location>
</feature>
<evidence type="ECO:0000256" key="1">
    <source>
        <dbReference type="RuleBase" id="RU368094"/>
    </source>
</evidence>
<dbReference type="AlphaFoldDB" id="A0A183FCG1"/>
<comment type="subcellular location">
    <subcellularLocation>
        <location evidence="1">Endoplasmic reticulum membrane</location>
        <topology evidence="1">Multi-pass membrane protein</topology>
    </subcellularLocation>
</comment>
<feature type="transmembrane region" description="Helical" evidence="1">
    <location>
        <begin position="93"/>
        <end position="118"/>
    </location>
</feature>
<protein>
    <recommendedName>
        <fullName evidence="1">Phosphatidylserine synthase</fullName>
        <ecNumber evidence="1">2.7.8.29</ecNumber>
    </recommendedName>
    <alternativeName>
        <fullName evidence="1">Serine-exchange enzyme</fullName>
    </alternativeName>
</protein>
<dbReference type="OrthoDB" id="10265393at2759"/>
<comment type="function">
    <text evidence="1">Catalyzes a base-exchange reaction in which the polar head group of phosphatidylethanolamine (PE) is replaced by L-serine.</text>
</comment>
<dbReference type="Proteomes" id="UP000050761">
    <property type="component" value="Unassembled WGS sequence"/>
</dbReference>
<keyword evidence="1" id="KW-1133">Transmembrane helix</keyword>
<comment type="similarity">
    <text evidence="1">Belongs to the phosphatidyl serine synthase family.</text>
</comment>
<keyword evidence="1" id="KW-0472">Membrane</keyword>
<keyword evidence="1" id="KW-1208">Phospholipid metabolism</keyword>
<dbReference type="GO" id="GO:0005789">
    <property type="term" value="C:endoplasmic reticulum membrane"/>
    <property type="evidence" value="ECO:0007669"/>
    <property type="project" value="UniProtKB-SubCell"/>
</dbReference>
<dbReference type="GO" id="GO:0006659">
    <property type="term" value="P:phosphatidylserine biosynthetic process"/>
    <property type="evidence" value="ECO:0007669"/>
    <property type="project" value="UniProtKB-UniRule"/>
</dbReference>
<dbReference type="EC" id="2.7.8.29" evidence="1"/>
<comment type="caution">
    <text evidence="1">Lacks conserved residue(s) required for the propagation of feature annotation.</text>
</comment>
<gene>
    <name evidence="2" type="ORF">HPBE_LOCUS3853</name>
</gene>
<keyword evidence="1" id="KW-0444">Lipid biosynthesis</keyword>
<comment type="pathway">
    <text evidence="1">Phospholipid metabolism; phosphatidylserine biosynthesis.</text>
</comment>
<keyword evidence="1" id="KW-0256">Endoplasmic reticulum</keyword>
<dbReference type="Pfam" id="PF03034">
    <property type="entry name" value="PSS"/>
    <property type="match status" value="1"/>
</dbReference>
<keyword evidence="1" id="KW-0808">Transferase</keyword>
<keyword evidence="1" id="KW-0443">Lipid metabolism</keyword>
<keyword evidence="3" id="KW-1185">Reference proteome</keyword>
<comment type="catalytic activity">
    <reaction evidence="1">
        <text>a 1,2-diacyl-sn-glycero-3-phosphoethanolamine + L-serine = a 1,2-diacyl-sn-glycero-3-phospho-L-serine + ethanolamine</text>
        <dbReference type="Rhea" id="RHEA:27606"/>
        <dbReference type="ChEBI" id="CHEBI:33384"/>
        <dbReference type="ChEBI" id="CHEBI:57262"/>
        <dbReference type="ChEBI" id="CHEBI:57603"/>
        <dbReference type="ChEBI" id="CHEBI:64612"/>
        <dbReference type="EC" id="2.7.8.29"/>
    </reaction>
</comment>
<keyword evidence="1" id="KW-0812">Transmembrane</keyword>
<dbReference type="InterPro" id="IPR004277">
    <property type="entry name" value="PSS"/>
</dbReference>
<evidence type="ECO:0000313" key="4">
    <source>
        <dbReference type="WBParaSite" id="HPBE_0000385301-mRNA-1"/>
    </source>
</evidence>
<accession>A0A183FCG1</accession>
<dbReference type="EMBL" id="UZAH01017282">
    <property type="protein sequence ID" value="VDO46577.1"/>
    <property type="molecule type" value="Genomic_DNA"/>
</dbReference>
<dbReference type="GO" id="GO:0106245">
    <property type="term" value="F:L-serine-phosphatidylethanolamine phosphatidyltransferase activity"/>
    <property type="evidence" value="ECO:0007669"/>
    <property type="project" value="UniProtKB-UniRule"/>
</dbReference>
<dbReference type="UniPathway" id="UPA00948"/>
<evidence type="ECO:0000313" key="3">
    <source>
        <dbReference type="Proteomes" id="UP000050761"/>
    </source>
</evidence>
<dbReference type="WBParaSite" id="HPBE_0000385301-mRNA-1">
    <property type="protein sequence ID" value="HPBE_0000385301-mRNA-1"/>
    <property type="gene ID" value="HPBE_0000385301"/>
</dbReference>
<evidence type="ECO:0000313" key="2">
    <source>
        <dbReference type="EMBL" id="VDO46577.1"/>
    </source>
</evidence>